<dbReference type="InterPro" id="IPR024445">
    <property type="entry name" value="Tnp_ISXO2-like"/>
</dbReference>
<dbReference type="EMBL" id="QGHC01000005">
    <property type="protein sequence ID" value="PWK88584.1"/>
    <property type="molecule type" value="Genomic_DNA"/>
</dbReference>
<dbReference type="AlphaFoldDB" id="A0A316I6H8"/>
<organism evidence="2 3">
    <name type="scientific">Fulvimonas soli</name>
    <dbReference type="NCBI Taxonomy" id="155197"/>
    <lineage>
        <taxon>Bacteria</taxon>
        <taxon>Pseudomonadati</taxon>
        <taxon>Pseudomonadota</taxon>
        <taxon>Gammaproteobacteria</taxon>
        <taxon>Lysobacterales</taxon>
        <taxon>Rhodanobacteraceae</taxon>
        <taxon>Fulvimonas</taxon>
    </lineage>
</organism>
<evidence type="ECO:0000313" key="3">
    <source>
        <dbReference type="Proteomes" id="UP000245812"/>
    </source>
</evidence>
<protein>
    <recommendedName>
        <fullName evidence="1">ISXO2-like transposase domain-containing protein</fullName>
    </recommendedName>
</protein>
<comment type="caution">
    <text evidence="2">The sequence shown here is derived from an EMBL/GenBank/DDBJ whole genome shotgun (WGS) entry which is preliminary data.</text>
</comment>
<dbReference type="Proteomes" id="UP000245812">
    <property type="component" value="Unassembled WGS sequence"/>
</dbReference>
<dbReference type="OrthoDB" id="271821at2"/>
<reference evidence="2 3" key="1">
    <citation type="submission" date="2018-05" db="EMBL/GenBank/DDBJ databases">
        <title>Genomic Encyclopedia of Type Strains, Phase IV (KMG-IV): sequencing the most valuable type-strain genomes for metagenomic binning, comparative biology and taxonomic classification.</title>
        <authorList>
            <person name="Goeker M."/>
        </authorList>
    </citation>
    <scope>NUCLEOTIDE SEQUENCE [LARGE SCALE GENOMIC DNA]</scope>
    <source>
        <strain evidence="2 3">DSM 14263</strain>
    </source>
</reference>
<evidence type="ECO:0000313" key="2">
    <source>
        <dbReference type="EMBL" id="PWK88584.1"/>
    </source>
</evidence>
<accession>A0A316I6H8</accession>
<evidence type="ECO:0000259" key="1">
    <source>
        <dbReference type="Pfam" id="PF12762"/>
    </source>
</evidence>
<dbReference type="Pfam" id="PF12762">
    <property type="entry name" value="DDE_Tnp_IS1595"/>
    <property type="match status" value="1"/>
</dbReference>
<feature type="domain" description="ISXO2-like transposase" evidence="1">
    <location>
        <begin position="13"/>
        <end position="53"/>
    </location>
</feature>
<gene>
    <name evidence="2" type="ORF">C7456_105115</name>
</gene>
<name>A0A316I6H8_9GAMM</name>
<sequence>MIGSGRRASGLRGSRRVNVLPGNAKRAISGSYYAIHRSKYARHYLTEAAYRFNRWFRLREMLRCLTRAMMQYKPHAEPVLRMASNFHG</sequence>
<proteinExistence type="predicted"/>
<keyword evidence="3" id="KW-1185">Reference proteome</keyword>